<keyword evidence="1" id="KW-0472">Membrane</keyword>
<comment type="caution">
    <text evidence="2">The sequence shown here is derived from an EMBL/GenBank/DDBJ whole genome shotgun (WGS) entry which is preliminary data.</text>
</comment>
<evidence type="ECO:0000313" key="3">
    <source>
        <dbReference type="Proteomes" id="UP000307173"/>
    </source>
</evidence>
<feature type="transmembrane region" description="Helical" evidence="1">
    <location>
        <begin position="216"/>
        <end position="235"/>
    </location>
</feature>
<organism evidence="2 3">
    <name type="scientific">Pichia inconspicua</name>
    <dbReference type="NCBI Taxonomy" id="52247"/>
    <lineage>
        <taxon>Eukaryota</taxon>
        <taxon>Fungi</taxon>
        <taxon>Dikarya</taxon>
        <taxon>Ascomycota</taxon>
        <taxon>Saccharomycotina</taxon>
        <taxon>Pichiomycetes</taxon>
        <taxon>Pichiales</taxon>
        <taxon>Pichiaceae</taxon>
        <taxon>Pichia</taxon>
    </lineage>
</organism>
<keyword evidence="1" id="KW-1133">Transmembrane helix</keyword>
<gene>
    <name evidence="2" type="ORF">CANINC_003586</name>
</gene>
<evidence type="ECO:0000256" key="1">
    <source>
        <dbReference type="SAM" id="Phobius"/>
    </source>
</evidence>
<keyword evidence="1" id="KW-0812">Transmembrane</keyword>
<accession>A0A4V4NFF3</accession>
<evidence type="ECO:0000313" key="2">
    <source>
        <dbReference type="EMBL" id="TID20469.1"/>
    </source>
</evidence>
<dbReference type="EMBL" id="SELW01000569">
    <property type="protein sequence ID" value="TID20469.1"/>
    <property type="molecule type" value="Genomic_DNA"/>
</dbReference>
<feature type="transmembrane region" description="Helical" evidence="1">
    <location>
        <begin position="377"/>
        <end position="396"/>
    </location>
</feature>
<reference evidence="2 3" key="1">
    <citation type="journal article" date="2019" name="Front. Genet.">
        <title>Whole-Genome Sequencing of the Opportunistic Yeast Pathogen Candida inconspicua Uncovers Its Hybrid Origin.</title>
        <authorList>
            <person name="Mixao V."/>
            <person name="Hansen A.P."/>
            <person name="Saus E."/>
            <person name="Boekhout T."/>
            <person name="Lass-Florl C."/>
            <person name="Gabaldon T."/>
        </authorList>
    </citation>
    <scope>NUCLEOTIDE SEQUENCE [LARGE SCALE GENOMIC DNA]</scope>
    <source>
        <strain evidence="2 3">CBS 180</strain>
    </source>
</reference>
<protein>
    <submittedName>
        <fullName evidence="2">Uncharacterized protein</fullName>
    </submittedName>
</protein>
<feature type="transmembrane region" description="Helical" evidence="1">
    <location>
        <begin position="462"/>
        <end position="487"/>
    </location>
</feature>
<keyword evidence="3" id="KW-1185">Reference proteome</keyword>
<proteinExistence type="predicted"/>
<name>A0A4V4NFF3_9ASCO</name>
<dbReference type="AlphaFoldDB" id="A0A4V4NFF3"/>
<dbReference type="Proteomes" id="UP000307173">
    <property type="component" value="Unassembled WGS sequence"/>
</dbReference>
<sequence length="493" mass="56768">MDYLQEINFYQNKLVLPEFEVNLKIYKLLEQTNLHIQTPIHRLKAQNSNIGQLNIGVKTEQFYLRPPFPEIDLSPIGPVFIENGLIHLYCEYSFGDIRCTVGGKIPATKSYFQTTYLTNPKFESISMNFTIQGIFRNIDATDNWIEKQILEPNEEAIELFTNYIMLFGANGTNILPLLDESTIFSENSNQHAYFKFIHAQVCVLFILIYLKLLNFILFAGTLTLHFIFHVPVYYIKAIKTESSDNLKDSLDITEFQKWFDRVNPTDEDIDIIPEISNLSESSTAHSSLRFRGSLKDLQNNLPILPPPKALTANVKSISYSPFTISTSISSPIFSNRSIEKDLEKQNGNIFFSTDEVSEFEKQGSYIIRTKVEKMIDWYYLLYLIGSCGVLIHLIWYEIVNTILYNLITSVFLSIETSDPKYLNVERKSIFDIPNILLTGGVIVDNGVEQNISNYENVLFNTILNFFGCLLNSGFALFFHSIYTFLLYRYTISI</sequence>
<dbReference type="OrthoDB" id="3988566at2759"/>